<comment type="caution">
    <text evidence="2">The sequence shown here is derived from an EMBL/GenBank/DDBJ whole genome shotgun (WGS) entry which is preliminary data.</text>
</comment>
<organism evidence="2 3">
    <name type="scientific">Acinetobacter gerneri DSM 14967 = CIP 107464 = MTCC 9824</name>
    <dbReference type="NCBI Taxonomy" id="1120926"/>
    <lineage>
        <taxon>Bacteria</taxon>
        <taxon>Pseudomonadati</taxon>
        <taxon>Pseudomonadota</taxon>
        <taxon>Gammaproteobacteria</taxon>
        <taxon>Moraxellales</taxon>
        <taxon>Moraxellaceae</taxon>
        <taxon>Acinetobacter</taxon>
    </lineage>
</organism>
<keyword evidence="1" id="KW-0472">Membrane</keyword>
<evidence type="ECO:0000313" key="3">
    <source>
        <dbReference type="Proteomes" id="UP000013117"/>
    </source>
</evidence>
<reference evidence="2 3" key="1">
    <citation type="submission" date="2013-02" db="EMBL/GenBank/DDBJ databases">
        <title>The Genome Sequence of Acinetobacter gerneri CIP 107464.</title>
        <authorList>
            <consortium name="The Broad Institute Genome Sequencing Platform"/>
            <consortium name="The Broad Institute Genome Sequencing Center for Infectious Disease"/>
            <person name="Cerqueira G."/>
            <person name="Feldgarden M."/>
            <person name="Courvalin P."/>
            <person name="Perichon B."/>
            <person name="Grillot-Courvalin C."/>
            <person name="Clermont D."/>
            <person name="Rocha E."/>
            <person name="Yoon E.-J."/>
            <person name="Nemec A."/>
            <person name="Walker B."/>
            <person name="Young S.K."/>
            <person name="Zeng Q."/>
            <person name="Gargeya S."/>
            <person name="Fitzgerald M."/>
            <person name="Haas B."/>
            <person name="Abouelleil A."/>
            <person name="Alvarado L."/>
            <person name="Arachchi H.M."/>
            <person name="Berlin A.M."/>
            <person name="Chapman S.B."/>
            <person name="Dewar J."/>
            <person name="Goldberg J."/>
            <person name="Griggs A."/>
            <person name="Gujja S."/>
            <person name="Hansen M."/>
            <person name="Howarth C."/>
            <person name="Imamovic A."/>
            <person name="Larimer J."/>
            <person name="McCowan C."/>
            <person name="Murphy C."/>
            <person name="Neiman D."/>
            <person name="Pearson M."/>
            <person name="Priest M."/>
            <person name="Roberts A."/>
            <person name="Saif S."/>
            <person name="Shea T."/>
            <person name="Sisk P."/>
            <person name="Sykes S."/>
            <person name="Wortman J."/>
            <person name="Nusbaum C."/>
            <person name="Birren B."/>
        </authorList>
    </citation>
    <scope>NUCLEOTIDE SEQUENCE [LARGE SCALE GENOMIC DNA]</scope>
    <source>
        <strain evidence="2 3">CIP 107464</strain>
    </source>
</reference>
<dbReference type="AlphaFoldDB" id="N8Y6J9"/>
<dbReference type="Proteomes" id="UP000013117">
    <property type="component" value="Unassembled WGS sequence"/>
</dbReference>
<keyword evidence="1" id="KW-0812">Transmembrane</keyword>
<proteinExistence type="predicted"/>
<gene>
    <name evidence="2" type="ORF">F960_03674</name>
</gene>
<sequence>MKLFNLYHLSYAQKYRRALRKRMIIKKIYGGFIIFFLITMISLSIYMVFNVVTKFSFSIFMLVFILIAVFYWLKLHFYFAIKIYERCSNRELSL</sequence>
<feature type="transmembrane region" description="Helical" evidence="1">
    <location>
        <begin position="55"/>
        <end position="73"/>
    </location>
</feature>
<dbReference type="STRING" id="202952.GCA_000747725_03770"/>
<dbReference type="EMBL" id="APPN01000080">
    <property type="protein sequence ID" value="ENV32281.1"/>
    <property type="molecule type" value="Genomic_DNA"/>
</dbReference>
<accession>N8Y6J9</accession>
<keyword evidence="1" id="KW-1133">Transmembrane helix</keyword>
<keyword evidence="3" id="KW-1185">Reference proteome</keyword>
<name>N8Y6J9_9GAMM</name>
<feature type="transmembrane region" description="Helical" evidence="1">
    <location>
        <begin position="28"/>
        <end position="49"/>
    </location>
</feature>
<protein>
    <submittedName>
        <fullName evidence="2">Uncharacterized protein</fullName>
    </submittedName>
</protein>
<dbReference type="HOGENOM" id="CLU_2379669_0_0_6"/>
<dbReference type="PATRIC" id="fig|1120926.3.peg.3561"/>
<evidence type="ECO:0000256" key="1">
    <source>
        <dbReference type="SAM" id="Phobius"/>
    </source>
</evidence>
<evidence type="ECO:0000313" key="2">
    <source>
        <dbReference type="EMBL" id="ENV32281.1"/>
    </source>
</evidence>